<protein>
    <submittedName>
        <fullName evidence="3">Uncharacterized protein</fullName>
    </submittedName>
</protein>
<keyword evidence="4" id="KW-1185">Reference proteome</keyword>
<reference evidence="3" key="2">
    <citation type="submission" date="2020-11" db="EMBL/GenBank/DDBJ databases">
        <authorList>
            <person name="McCartney M.A."/>
            <person name="Auch B."/>
            <person name="Kono T."/>
            <person name="Mallez S."/>
            <person name="Becker A."/>
            <person name="Gohl D.M."/>
            <person name="Silverstein K.A.T."/>
            <person name="Koren S."/>
            <person name="Bechman K.B."/>
            <person name="Herman A."/>
            <person name="Abrahante J.E."/>
            <person name="Garbe J."/>
        </authorList>
    </citation>
    <scope>NUCLEOTIDE SEQUENCE</scope>
    <source>
        <strain evidence="3">Duluth1</strain>
        <tissue evidence="3">Whole animal</tissue>
    </source>
</reference>
<evidence type="ECO:0000313" key="4">
    <source>
        <dbReference type="Proteomes" id="UP000828390"/>
    </source>
</evidence>
<name>A0A9D4NF24_DREPO</name>
<dbReference type="Proteomes" id="UP000828390">
    <property type="component" value="Unassembled WGS sequence"/>
</dbReference>
<accession>A0A9D4NF24</accession>
<dbReference type="EMBL" id="JAIWYP010000001">
    <property type="protein sequence ID" value="KAH3893496.1"/>
    <property type="molecule type" value="Genomic_DNA"/>
</dbReference>
<dbReference type="AlphaFoldDB" id="A0A9D4NF24"/>
<organism evidence="3 4">
    <name type="scientific">Dreissena polymorpha</name>
    <name type="common">Zebra mussel</name>
    <name type="synonym">Mytilus polymorpha</name>
    <dbReference type="NCBI Taxonomy" id="45954"/>
    <lineage>
        <taxon>Eukaryota</taxon>
        <taxon>Metazoa</taxon>
        <taxon>Spiralia</taxon>
        <taxon>Lophotrochozoa</taxon>
        <taxon>Mollusca</taxon>
        <taxon>Bivalvia</taxon>
        <taxon>Autobranchia</taxon>
        <taxon>Heteroconchia</taxon>
        <taxon>Euheterodonta</taxon>
        <taxon>Imparidentia</taxon>
        <taxon>Neoheterodontei</taxon>
        <taxon>Myida</taxon>
        <taxon>Dreissenoidea</taxon>
        <taxon>Dreissenidae</taxon>
        <taxon>Dreissena</taxon>
    </lineage>
</organism>
<evidence type="ECO:0000313" key="2">
    <source>
        <dbReference type="EMBL" id="KAH3891938.1"/>
    </source>
</evidence>
<evidence type="ECO:0000313" key="1">
    <source>
        <dbReference type="EMBL" id="KAH3821933.1"/>
    </source>
</evidence>
<sequence length="73" mass="8336">MARGFFVNSHFQGNVTFNFHNSESYMGLSQTQNVVNHQRQSPSRTPAVTADSPVQRHYKRIRLIQVIAESDSD</sequence>
<dbReference type="EMBL" id="JAIWYP010000001">
    <property type="protein sequence ID" value="KAH3891938.1"/>
    <property type="molecule type" value="Genomic_DNA"/>
</dbReference>
<proteinExistence type="predicted"/>
<reference evidence="3" key="1">
    <citation type="journal article" date="2019" name="bioRxiv">
        <title>The Genome of the Zebra Mussel, Dreissena polymorpha: A Resource for Invasive Species Research.</title>
        <authorList>
            <person name="McCartney M.A."/>
            <person name="Auch B."/>
            <person name="Kono T."/>
            <person name="Mallez S."/>
            <person name="Zhang Y."/>
            <person name="Obille A."/>
            <person name="Becker A."/>
            <person name="Abrahante J.E."/>
            <person name="Garbe J."/>
            <person name="Badalamenti J.P."/>
            <person name="Herman A."/>
            <person name="Mangelson H."/>
            <person name="Liachko I."/>
            <person name="Sullivan S."/>
            <person name="Sone E.D."/>
            <person name="Koren S."/>
            <person name="Silverstein K.A.T."/>
            <person name="Beckman K.B."/>
            <person name="Gohl D.M."/>
        </authorList>
    </citation>
    <scope>NUCLEOTIDE SEQUENCE</scope>
    <source>
        <strain evidence="3">Duluth1</strain>
        <tissue evidence="3">Whole animal</tissue>
    </source>
</reference>
<gene>
    <name evidence="2" type="ORF">DPMN_016048</name>
    <name evidence="3" type="ORF">DPMN_017643</name>
    <name evidence="1" type="ORF">DPMN_123701</name>
</gene>
<evidence type="ECO:0000313" key="3">
    <source>
        <dbReference type="EMBL" id="KAH3893496.1"/>
    </source>
</evidence>
<comment type="caution">
    <text evidence="3">The sequence shown here is derived from an EMBL/GenBank/DDBJ whole genome shotgun (WGS) entry which is preliminary data.</text>
</comment>
<dbReference type="EMBL" id="JAIWYP010000005">
    <property type="protein sequence ID" value="KAH3821933.1"/>
    <property type="molecule type" value="Genomic_DNA"/>
</dbReference>